<reference evidence="2" key="1">
    <citation type="submission" date="2014-07" db="EMBL/GenBank/DDBJ databases">
        <authorList>
            <person name="Monot Marc"/>
        </authorList>
    </citation>
    <scope>NUCLEOTIDE SEQUENCE</scope>
    <source>
        <strain evidence="3">7032989</strain>
        <strain evidence="2">7032994</strain>
    </source>
</reference>
<dbReference type="RefSeq" id="WP_021367044.1">
    <property type="nucleotide sequence ID" value="NZ_BBYB01000069.1"/>
</dbReference>
<evidence type="ECO:0000313" key="3">
    <source>
        <dbReference type="EMBL" id="CDT82628.1"/>
    </source>
</evidence>
<organism evidence="2">
    <name type="scientific">Clostridioides difficile</name>
    <name type="common">Peptoclostridium difficile</name>
    <dbReference type="NCBI Taxonomy" id="1496"/>
    <lineage>
        <taxon>Bacteria</taxon>
        <taxon>Bacillati</taxon>
        <taxon>Bacillota</taxon>
        <taxon>Clostridia</taxon>
        <taxon>Peptostreptococcales</taxon>
        <taxon>Peptostreptococcaceae</taxon>
        <taxon>Clostridioides</taxon>
    </lineage>
</organism>
<dbReference type="EMBL" id="LK933541">
    <property type="protein sequence ID" value="CDT82628.1"/>
    <property type="molecule type" value="Genomic_DNA"/>
</dbReference>
<evidence type="ECO:0000313" key="2">
    <source>
        <dbReference type="EMBL" id="CDS85290.1"/>
    </source>
</evidence>
<accession>A0A069AA01</accession>
<evidence type="ECO:0000313" key="1">
    <source>
        <dbReference type="EMBL" id="CDS84848.1"/>
    </source>
</evidence>
<sequence length="49" mass="5994">MGDNLLNNVCNDEKEYLISYLKTLRQKDEHDFYVFKQIVDKYCKQAKYK</sequence>
<protein>
    <submittedName>
        <fullName evidence="2">Uncharacterized protein</fullName>
    </submittedName>
</protein>
<proteinExistence type="predicted"/>
<gene>
    <name evidence="3" type="ORF">BN1095_960020</name>
    <name evidence="1" type="ORF">BN1096_470017</name>
    <name evidence="2" type="ORF">BN1097_450018</name>
</gene>
<dbReference type="EMBL" id="LK932382">
    <property type="protein sequence ID" value="CDS85290.1"/>
    <property type="molecule type" value="Genomic_DNA"/>
</dbReference>
<dbReference type="EMBL" id="LK932499">
    <property type="protein sequence ID" value="CDS84848.1"/>
    <property type="molecule type" value="Genomic_DNA"/>
</dbReference>
<dbReference type="AlphaFoldDB" id="A0A069AA01"/>
<name>A0A069AA01_CLODI</name>